<feature type="compositionally biased region" description="Acidic residues" evidence="1">
    <location>
        <begin position="331"/>
        <end position="349"/>
    </location>
</feature>
<feature type="compositionally biased region" description="Basic and acidic residues" evidence="1">
    <location>
        <begin position="240"/>
        <end position="250"/>
    </location>
</feature>
<organism evidence="3">
    <name type="scientific">Caenorhabditis brenneri</name>
    <name type="common">Nematode worm</name>
    <dbReference type="NCBI Taxonomy" id="135651"/>
    <lineage>
        <taxon>Eukaryota</taxon>
        <taxon>Metazoa</taxon>
        <taxon>Ecdysozoa</taxon>
        <taxon>Nematoda</taxon>
        <taxon>Chromadorea</taxon>
        <taxon>Rhabditida</taxon>
        <taxon>Rhabditina</taxon>
        <taxon>Rhabditomorpha</taxon>
        <taxon>Rhabditoidea</taxon>
        <taxon>Rhabditidae</taxon>
        <taxon>Peloderinae</taxon>
        <taxon>Caenorhabditis</taxon>
    </lineage>
</organism>
<accession>G0NGF5</accession>
<dbReference type="Proteomes" id="UP000008068">
    <property type="component" value="Unassembled WGS sequence"/>
</dbReference>
<protein>
    <submittedName>
        <fullName evidence="2">Uncharacterized protein</fullName>
    </submittedName>
</protein>
<dbReference type="AlphaFoldDB" id="G0NGF5"/>
<proteinExistence type="predicted"/>
<feature type="compositionally biased region" description="Low complexity" evidence="1">
    <location>
        <begin position="152"/>
        <end position="162"/>
    </location>
</feature>
<dbReference type="InParanoid" id="G0NGF5"/>
<feature type="region of interest" description="Disordered" evidence="1">
    <location>
        <begin position="144"/>
        <end position="265"/>
    </location>
</feature>
<dbReference type="HOGENOM" id="CLU_730040_0_0_1"/>
<feature type="region of interest" description="Disordered" evidence="1">
    <location>
        <begin position="329"/>
        <end position="379"/>
    </location>
</feature>
<feature type="compositionally biased region" description="Polar residues" evidence="1">
    <location>
        <begin position="251"/>
        <end position="261"/>
    </location>
</feature>
<gene>
    <name evidence="2" type="ORF">CAEBREN_22870</name>
</gene>
<reference evidence="3" key="1">
    <citation type="submission" date="2011-07" db="EMBL/GenBank/DDBJ databases">
        <authorList>
            <consortium name="Caenorhabditis brenneri Sequencing and Analysis Consortium"/>
            <person name="Wilson R.K."/>
        </authorList>
    </citation>
    <scope>NUCLEOTIDE SEQUENCE [LARGE SCALE GENOMIC DNA]</scope>
    <source>
        <strain evidence="3">PB2801</strain>
    </source>
</reference>
<dbReference type="EMBL" id="GL379879">
    <property type="protein sequence ID" value="EGT59962.1"/>
    <property type="molecule type" value="Genomic_DNA"/>
</dbReference>
<evidence type="ECO:0000313" key="2">
    <source>
        <dbReference type="EMBL" id="EGT59962.1"/>
    </source>
</evidence>
<evidence type="ECO:0000313" key="3">
    <source>
        <dbReference type="Proteomes" id="UP000008068"/>
    </source>
</evidence>
<feature type="compositionally biased region" description="Basic and acidic residues" evidence="1">
    <location>
        <begin position="166"/>
        <end position="177"/>
    </location>
</feature>
<keyword evidence="3" id="KW-1185">Reference proteome</keyword>
<feature type="compositionally biased region" description="Basic and acidic residues" evidence="1">
    <location>
        <begin position="203"/>
        <end position="214"/>
    </location>
</feature>
<evidence type="ECO:0000256" key="1">
    <source>
        <dbReference type="SAM" id="MobiDB-lite"/>
    </source>
</evidence>
<sequence>MNFYDVLGGMKEDKQKIHFFNGPPITSRDETAVRVVSGIEQYRRKRASQPFQLLNDQTSSDQFLPEEKNCSRTPFDKDREFWSPSSSYQHHTPILNDHSRYQKEEEEQKIHFFNPPSYPLTSQPALSHHKFDQTVSEGKHRLILPSHRDHPSNSSSWEPEPSQAEIEEHEKNRDHPSNWEPAFPRVDHMHRNVSGTTVLNAKPGHEDDSQHRPETSSNVNHFEKQSVDPDDQWFFSTEDTASKNGHETESSHNAQLSQAASGTAEIKEEVVDPEYEASMNALDIDYEEIHPIFDMNRPRIEQLKVEALAELKEIKGLGSSATTEIEKADELLGDLDDEIDDEETNDEENASWKRFVLNPYNPTEEEEEAKFQKTTKYGA</sequence>
<name>G0NGF5_CAEBE</name>